<feature type="region of interest" description="Disordered" evidence="1">
    <location>
        <begin position="383"/>
        <end position="405"/>
    </location>
</feature>
<feature type="region of interest" description="Disordered" evidence="1">
    <location>
        <begin position="78"/>
        <end position="139"/>
    </location>
</feature>
<proteinExistence type="predicted"/>
<evidence type="ECO:0000256" key="1">
    <source>
        <dbReference type="SAM" id="MobiDB-lite"/>
    </source>
</evidence>
<feature type="compositionally biased region" description="Basic and acidic residues" evidence="1">
    <location>
        <begin position="10"/>
        <end position="25"/>
    </location>
</feature>
<gene>
    <name evidence="2" type="ORF">AB6A40_003242</name>
</gene>
<comment type="caution">
    <text evidence="2">The sequence shown here is derived from an EMBL/GenBank/DDBJ whole genome shotgun (WGS) entry which is preliminary data.</text>
</comment>
<reference evidence="2 3" key="1">
    <citation type="submission" date="2024-08" db="EMBL/GenBank/DDBJ databases">
        <title>Gnathostoma spinigerum genome.</title>
        <authorList>
            <person name="Gonzalez-Bertolin B."/>
            <person name="Monzon S."/>
            <person name="Zaballos A."/>
            <person name="Jimenez P."/>
            <person name="Dekumyoy P."/>
            <person name="Varona S."/>
            <person name="Cuesta I."/>
            <person name="Sumanam S."/>
            <person name="Adisakwattana P."/>
            <person name="Gasser R.B."/>
            <person name="Hernandez-Gonzalez A."/>
            <person name="Young N.D."/>
            <person name="Perteguer M.J."/>
        </authorList>
    </citation>
    <scope>NUCLEOTIDE SEQUENCE [LARGE SCALE GENOMIC DNA]</scope>
    <source>
        <strain evidence="2">AL3</strain>
        <tissue evidence="2">Liver</tissue>
    </source>
</reference>
<evidence type="ECO:0000313" key="3">
    <source>
        <dbReference type="Proteomes" id="UP001608902"/>
    </source>
</evidence>
<organism evidence="2 3">
    <name type="scientific">Gnathostoma spinigerum</name>
    <dbReference type="NCBI Taxonomy" id="75299"/>
    <lineage>
        <taxon>Eukaryota</taxon>
        <taxon>Metazoa</taxon>
        <taxon>Ecdysozoa</taxon>
        <taxon>Nematoda</taxon>
        <taxon>Chromadorea</taxon>
        <taxon>Rhabditida</taxon>
        <taxon>Spirurina</taxon>
        <taxon>Gnathostomatomorpha</taxon>
        <taxon>Gnathostomatoidea</taxon>
        <taxon>Gnathostomatidae</taxon>
        <taxon>Gnathostoma</taxon>
    </lineage>
</organism>
<protein>
    <submittedName>
        <fullName evidence="2">Uncharacterized protein</fullName>
    </submittedName>
</protein>
<evidence type="ECO:0000313" key="2">
    <source>
        <dbReference type="EMBL" id="MFH4976533.1"/>
    </source>
</evidence>
<dbReference type="EMBL" id="JBGFUD010001622">
    <property type="protein sequence ID" value="MFH4976533.1"/>
    <property type="molecule type" value="Genomic_DNA"/>
</dbReference>
<dbReference type="Proteomes" id="UP001608902">
    <property type="component" value="Unassembled WGS sequence"/>
</dbReference>
<accession>A0ABD6E938</accession>
<sequence length="405" mass="46649">MFKLFRSKKANKENEELLTEERDPSQLRSSESASTHRDERRSHFASPDSSSHFVIPTAPYHVTSQRRAFRATRSCYEGNEEGERHRGASFNRSLLGSQQKSKGVRYSTSGRKTRITSEYGSCDPSPSNQLSYNRELDDSEGDTWNTERIINELRLELRMSNDRKNYYKDLYKRERQDRLRDRELRDLVEKKLMDDLRMKEIECNSHLARIKQLEQQSRHLSSFQLPIRDTSMHRAPQYCTPSTSNTASTMAGAGEALSSTSELFACRTPFMSDQPCGNIIFDDLKLFDNMQRHIRSGDTTLQIEEARSSKEHQFSLVSPIRPFVDLSNRSFIIGDDSKEANGILEEEKQSDFGYFTNSECASEVRTTVRRALSDGDCPLKYHSMPIKTNHNDHRSIQSSSHPTQS</sequence>
<keyword evidence="3" id="KW-1185">Reference proteome</keyword>
<feature type="compositionally biased region" description="Polar residues" evidence="1">
    <location>
        <begin position="90"/>
        <end position="132"/>
    </location>
</feature>
<dbReference type="AlphaFoldDB" id="A0ABD6E938"/>
<feature type="compositionally biased region" description="Polar residues" evidence="1">
    <location>
        <begin position="396"/>
        <end position="405"/>
    </location>
</feature>
<feature type="region of interest" description="Disordered" evidence="1">
    <location>
        <begin position="1"/>
        <end position="59"/>
    </location>
</feature>
<name>A0ABD6E938_9BILA</name>